<evidence type="ECO:0000313" key="3">
    <source>
        <dbReference type="EMBL" id="KKO02274.1"/>
    </source>
</evidence>
<dbReference type="PRINTS" id="PR01713">
    <property type="entry name" value="NUCEPIMERASE"/>
</dbReference>
<organism evidence="3">
    <name type="scientific">marine sediment metagenome</name>
    <dbReference type="NCBI Taxonomy" id="412755"/>
    <lineage>
        <taxon>unclassified sequences</taxon>
        <taxon>metagenomes</taxon>
        <taxon>ecological metagenomes</taxon>
    </lineage>
</organism>
<evidence type="ECO:0000256" key="1">
    <source>
        <dbReference type="ARBA" id="ARBA00023027"/>
    </source>
</evidence>
<dbReference type="Gene3D" id="3.40.50.720">
    <property type="entry name" value="NAD(P)-binding Rossmann-like Domain"/>
    <property type="match status" value="1"/>
</dbReference>
<dbReference type="CDD" id="cd05253">
    <property type="entry name" value="UDP_GE_SDE_e"/>
    <property type="match status" value="1"/>
</dbReference>
<reference evidence="3" key="1">
    <citation type="journal article" date="2015" name="Nature">
        <title>Complex archaea that bridge the gap between prokaryotes and eukaryotes.</title>
        <authorList>
            <person name="Spang A."/>
            <person name="Saw J.H."/>
            <person name="Jorgensen S.L."/>
            <person name="Zaremba-Niedzwiedzka K."/>
            <person name="Martijn J."/>
            <person name="Lind A.E."/>
            <person name="van Eijk R."/>
            <person name="Schleper C."/>
            <person name="Guy L."/>
            <person name="Ettema T.J."/>
        </authorList>
    </citation>
    <scope>NUCLEOTIDE SEQUENCE</scope>
</reference>
<feature type="domain" description="NAD-dependent epimerase/dehydratase" evidence="2">
    <location>
        <begin position="3"/>
        <end position="242"/>
    </location>
</feature>
<comment type="caution">
    <text evidence="3">The sequence shown here is derived from an EMBL/GenBank/DDBJ whole genome shotgun (WGS) entry which is preliminary data.</text>
</comment>
<evidence type="ECO:0000259" key="2">
    <source>
        <dbReference type="Pfam" id="PF01370"/>
    </source>
</evidence>
<dbReference type="SUPFAM" id="SSF51735">
    <property type="entry name" value="NAD(P)-binding Rossmann-fold domains"/>
    <property type="match status" value="1"/>
</dbReference>
<dbReference type="Pfam" id="PF01370">
    <property type="entry name" value="Epimerase"/>
    <property type="match status" value="1"/>
</dbReference>
<dbReference type="AlphaFoldDB" id="A0A0F9YCU9"/>
<proteinExistence type="predicted"/>
<accession>A0A0F9YCU9</accession>
<gene>
    <name evidence="3" type="ORF">LCGC14_0106890</name>
</gene>
<name>A0A0F9YCU9_9ZZZZ</name>
<sequence length="340" mass="38246">MKVLVTGAAGFIGFHTATRLLERGDEVVGFDSVNDYYDVEIKERRIEQLRSLSEKNGTPFHFVRANLADQTAVTECFEKHNFDRVIHLAAQAGVRYSIENPHSYVESNLIAFTNVLEACRYAKTAHLTYASTSSVYGANTRMPFSEHHGADHPLQFYAATKKANEMMAHSYSHLFKLPTTGLRFFTVYGPWGRPDMALFKFTKSILADELIPVFNHGNHSRDFTYVADIVEGVIRASDQIAEPNADWNSDEPDPATSNAPYRLFNIGNNNPVKLSAYIEALEKALGKKAKQDLLPLQPGDVPDTYADSNELKKAVDYQPTTPVEEGVANFVTWYRDYYQV</sequence>
<dbReference type="PANTHER" id="PTHR43574">
    <property type="entry name" value="EPIMERASE-RELATED"/>
    <property type="match status" value="1"/>
</dbReference>
<dbReference type="InterPro" id="IPR036291">
    <property type="entry name" value="NAD(P)-bd_dom_sf"/>
</dbReference>
<dbReference type="InterPro" id="IPR001509">
    <property type="entry name" value="Epimerase_deHydtase"/>
</dbReference>
<keyword evidence="1" id="KW-0520">NAD</keyword>
<dbReference type="EMBL" id="LAZR01000031">
    <property type="protein sequence ID" value="KKO02274.1"/>
    <property type="molecule type" value="Genomic_DNA"/>
</dbReference>
<protein>
    <recommendedName>
        <fullName evidence="2">NAD-dependent epimerase/dehydratase domain-containing protein</fullName>
    </recommendedName>
</protein>